<dbReference type="PANTHER" id="PTHR45841">
    <property type="entry name" value="MRNA TURNOVER PROTEIN 4 MRTO4"/>
    <property type="match status" value="1"/>
</dbReference>
<organism evidence="8 9">
    <name type="scientific">Meganyctiphanes norvegica</name>
    <name type="common">Northern krill</name>
    <name type="synonym">Thysanopoda norvegica</name>
    <dbReference type="NCBI Taxonomy" id="48144"/>
    <lineage>
        <taxon>Eukaryota</taxon>
        <taxon>Metazoa</taxon>
        <taxon>Ecdysozoa</taxon>
        <taxon>Arthropoda</taxon>
        <taxon>Crustacea</taxon>
        <taxon>Multicrustacea</taxon>
        <taxon>Malacostraca</taxon>
        <taxon>Eumalacostraca</taxon>
        <taxon>Eucarida</taxon>
        <taxon>Euphausiacea</taxon>
        <taxon>Euphausiidae</taxon>
        <taxon>Meganyctiphanes</taxon>
    </lineage>
</organism>
<dbReference type="CDD" id="cd05796">
    <property type="entry name" value="Ribosomal_P0_like"/>
    <property type="match status" value="1"/>
</dbReference>
<dbReference type="AlphaFoldDB" id="A0AAV2QDZ2"/>
<protein>
    <recommendedName>
        <fullName evidence="5">Ribosome assembly factor mrt4</fullName>
    </recommendedName>
</protein>
<comment type="caution">
    <text evidence="8">The sequence shown here is derived from an EMBL/GenBank/DDBJ whole genome shotgun (WGS) entry which is preliminary data.</text>
</comment>
<evidence type="ECO:0000313" key="9">
    <source>
        <dbReference type="Proteomes" id="UP001497623"/>
    </source>
</evidence>
<keyword evidence="9" id="KW-1185">Reference proteome</keyword>
<dbReference type="Gene3D" id="3.90.105.20">
    <property type="match status" value="1"/>
</dbReference>
<dbReference type="InterPro" id="IPR001790">
    <property type="entry name" value="Ribosomal_uL10"/>
</dbReference>
<dbReference type="GO" id="GO:0005730">
    <property type="term" value="C:nucleolus"/>
    <property type="evidence" value="ECO:0007669"/>
    <property type="project" value="UniProtKB-SubCell"/>
</dbReference>
<feature type="domain" description="Large ribosomal subunit protein uL10-like insertion" evidence="7">
    <location>
        <begin position="125"/>
        <end position="194"/>
    </location>
</feature>
<evidence type="ECO:0000313" key="8">
    <source>
        <dbReference type="EMBL" id="CAL4082287.1"/>
    </source>
</evidence>
<dbReference type="GO" id="GO:0006364">
    <property type="term" value="P:rRNA processing"/>
    <property type="evidence" value="ECO:0007669"/>
    <property type="project" value="TreeGrafter"/>
</dbReference>
<evidence type="ECO:0000256" key="5">
    <source>
        <dbReference type="RuleBase" id="RU364039"/>
    </source>
</evidence>
<proteinExistence type="inferred from homology"/>
<dbReference type="GO" id="GO:0000027">
    <property type="term" value="P:ribosomal large subunit assembly"/>
    <property type="evidence" value="ECO:0007669"/>
    <property type="project" value="InterPro"/>
</dbReference>
<dbReference type="InterPro" id="IPR051742">
    <property type="entry name" value="Ribosome_Assembly_uL10"/>
</dbReference>
<name>A0AAV2QDZ2_MEGNR</name>
<evidence type="ECO:0000259" key="7">
    <source>
        <dbReference type="Pfam" id="PF17777"/>
    </source>
</evidence>
<dbReference type="InterPro" id="IPR043141">
    <property type="entry name" value="Ribosomal_uL10-like_sf"/>
</dbReference>
<feature type="region of interest" description="Disordered" evidence="6">
    <location>
        <begin position="230"/>
        <end position="258"/>
    </location>
</feature>
<evidence type="ECO:0000256" key="2">
    <source>
        <dbReference type="ARBA" id="ARBA00008889"/>
    </source>
</evidence>
<dbReference type="Proteomes" id="UP001497623">
    <property type="component" value="Unassembled WGS sequence"/>
</dbReference>
<dbReference type="Pfam" id="PF17777">
    <property type="entry name" value="RL10P_insert"/>
    <property type="match status" value="1"/>
</dbReference>
<keyword evidence="3 5" id="KW-0963">Cytoplasm</keyword>
<reference evidence="8 9" key="1">
    <citation type="submission" date="2024-05" db="EMBL/GenBank/DDBJ databases">
        <authorList>
            <person name="Wallberg A."/>
        </authorList>
    </citation>
    <scope>NUCLEOTIDE SEQUENCE [LARGE SCALE GENOMIC DNA]</scope>
</reference>
<dbReference type="SUPFAM" id="SSF160369">
    <property type="entry name" value="Ribosomal protein L10-like"/>
    <property type="match status" value="1"/>
</dbReference>
<comment type="subunit">
    <text evidence="5">Associates with the pre-60S ribosomal particle.</text>
</comment>
<dbReference type="EMBL" id="CAXKWB010006276">
    <property type="protein sequence ID" value="CAL4082287.1"/>
    <property type="molecule type" value="Genomic_DNA"/>
</dbReference>
<feature type="non-terminal residue" evidence="8">
    <location>
        <position position="258"/>
    </location>
</feature>
<dbReference type="FunFam" id="3.30.70.1730:FF:000004">
    <property type="entry name" value="Ribosome assembly factor mrt4"/>
    <property type="match status" value="1"/>
</dbReference>
<dbReference type="InterPro" id="IPR040637">
    <property type="entry name" value="Ribosomal_uL10-like_insert"/>
</dbReference>
<dbReference type="InterPro" id="IPR033867">
    <property type="entry name" value="Mrt4"/>
</dbReference>
<sequence>MSGNKLEKYLSLTRTKKKGLESKQNLVEEIRKCVEEYARIFVFSVAHMRNNKLKDVRMEWRHSRFFLGKNKVMSLALGRSAEEEISDNLHKVTQALSGQRGLLFTNQTKEEVLEYFDNLSESDYARSGDVASETVSLKEGLLEQFPHSLEPQLRKLGLPTKLERGVPALLTDHTVCQEGEMLSPEQARILKLLGKEQAAFHLVMESFWTRHDGKFEDFGRKPTVENITMEGCWEKADSNGEELDGDDDVEEAQEPEDE</sequence>
<dbReference type="GO" id="GO:0003723">
    <property type="term" value="F:RNA binding"/>
    <property type="evidence" value="ECO:0007669"/>
    <property type="project" value="TreeGrafter"/>
</dbReference>
<evidence type="ECO:0000256" key="6">
    <source>
        <dbReference type="SAM" id="MobiDB-lite"/>
    </source>
</evidence>
<keyword evidence="5" id="KW-0690">Ribosome biogenesis</keyword>
<evidence type="ECO:0000256" key="4">
    <source>
        <dbReference type="ARBA" id="ARBA00023242"/>
    </source>
</evidence>
<evidence type="ECO:0000256" key="3">
    <source>
        <dbReference type="ARBA" id="ARBA00022490"/>
    </source>
</evidence>
<dbReference type="Gene3D" id="3.30.70.1730">
    <property type="match status" value="1"/>
</dbReference>
<accession>A0AAV2QDZ2</accession>
<gene>
    <name evidence="8" type="ORF">MNOR_LOCUS11799</name>
</gene>
<comment type="function">
    <text evidence="1 5">Component of the ribosome assembly machinery. Nuclear paralog of the ribosomal protein P0, it binds pre-60S subunits at an early stage of assembly in the nucleolus, and is replaced by P0 in cytoplasmic pre-60S subunits and mature 80S ribosomes.</text>
</comment>
<evidence type="ECO:0000256" key="1">
    <source>
        <dbReference type="ARBA" id="ARBA00004046"/>
    </source>
</evidence>
<dbReference type="GO" id="GO:0030687">
    <property type="term" value="C:preribosome, large subunit precursor"/>
    <property type="evidence" value="ECO:0007669"/>
    <property type="project" value="TreeGrafter"/>
</dbReference>
<dbReference type="GO" id="GO:0000956">
    <property type="term" value="P:nuclear-transcribed mRNA catabolic process"/>
    <property type="evidence" value="ECO:0007669"/>
    <property type="project" value="TreeGrafter"/>
</dbReference>
<keyword evidence="4 5" id="KW-0539">Nucleus</keyword>
<dbReference type="InterPro" id="IPR043164">
    <property type="entry name" value="Ribosomal_uL10-like_insert_sf"/>
</dbReference>
<dbReference type="Pfam" id="PF00466">
    <property type="entry name" value="Ribosomal_L10"/>
    <property type="match status" value="1"/>
</dbReference>
<feature type="compositionally biased region" description="Acidic residues" evidence="6">
    <location>
        <begin position="239"/>
        <end position="258"/>
    </location>
</feature>
<comment type="subcellular location">
    <subcellularLocation>
        <location evidence="5">Cytoplasm</location>
    </subcellularLocation>
    <subcellularLocation>
        <location evidence="5">Nucleus</location>
        <location evidence="5">Nucleolus</location>
    </subcellularLocation>
</comment>
<dbReference type="FunFam" id="3.90.105.20:FF:000003">
    <property type="entry name" value="Ribosome assembly factor mrt4"/>
    <property type="match status" value="1"/>
</dbReference>
<comment type="similarity">
    <text evidence="2 5">Belongs to the universal ribosomal protein uL10 family.</text>
</comment>
<dbReference type="GO" id="GO:0005737">
    <property type="term" value="C:cytoplasm"/>
    <property type="evidence" value="ECO:0007669"/>
    <property type="project" value="UniProtKB-SubCell"/>
</dbReference>
<dbReference type="PANTHER" id="PTHR45841:SF1">
    <property type="entry name" value="MRNA TURNOVER PROTEIN 4 HOMOLOG"/>
    <property type="match status" value="1"/>
</dbReference>